<dbReference type="InterPro" id="IPR011032">
    <property type="entry name" value="GroES-like_sf"/>
</dbReference>
<protein>
    <submittedName>
        <fullName evidence="4">Chaperonin 10-like protein</fullName>
    </submittedName>
</protein>
<keyword evidence="5" id="KW-1185">Reference proteome</keyword>
<comment type="caution">
    <text evidence="4">The sequence shown here is derived from an EMBL/GenBank/DDBJ whole genome shotgun (WGS) entry which is preliminary data.</text>
</comment>
<gene>
    <name evidence="4" type="ORF">EDB81DRAFT_846675</name>
</gene>
<evidence type="ECO:0000256" key="2">
    <source>
        <dbReference type="ARBA" id="ARBA00023002"/>
    </source>
</evidence>
<dbReference type="SUPFAM" id="SSF50129">
    <property type="entry name" value="GroES-like"/>
    <property type="match status" value="1"/>
</dbReference>
<comment type="similarity">
    <text evidence="1">Belongs to the zinc-containing alcohol dehydrogenase family.</text>
</comment>
<dbReference type="Pfam" id="PF08240">
    <property type="entry name" value="ADH_N"/>
    <property type="match status" value="1"/>
</dbReference>
<dbReference type="CDD" id="cd08249">
    <property type="entry name" value="enoyl_reductase_like"/>
    <property type="match status" value="1"/>
</dbReference>
<evidence type="ECO:0000313" key="5">
    <source>
        <dbReference type="Proteomes" id="UP000738349"/>
    </source>
</evidence>
<keyword evidence="2" id="KW-0560">Oxidoreductase</keyword>
<proteinExistence type="inferred from homology"/>
<dbReference type="GO" id="GO:0016651">
    <property type="term" value="F:oxidoreductase activity, acting on NAD(P)H"/>
    <property type="evidence" value="ECO:0007669"/>
    <property type="project" value="InterPro"/>
</dbReference>
<dbReference type="EMBL" id="JAGMUV010000020">
    <property type="protein sequence ID" value="KAH7126006.1"/>
    <property type="molecule type" value="Genomic_DNA"/>
</dbReference>
<dbReference type="Gene3D" id="3.40.50.720">
    <property type="entry name" value="NAD(P)-binding Rossmann-like Domain"/>
    <property type="match status" value="1"/>
</dbReference>
<evidence type="ECO:0000313" key="4">
    <source>
        <dbReference type="EMBL" id="KAH7126006.1"/>
    </source>
</evidence>
<dbReference type="InterPro" id="IPR036291">
    <property type="entry name" value="NAD(P)-bd_dom_sf"/>
</dbReference>
<feature type="domain" description="Enoyl reductase (ER)" evidence="3">
    <location>
        <begin position="13"/>
        <end position="333"/>
    </location>
</feature>
<dbReference type="SUPFAM" id="SSF51735">
    <property type="entry name" value="NAD(P)-binding Rossmann-fold domains"/>
    <property type="match status" value="1"/>
</dbReference>
<dbReference type="InterPro" id="IPR047122">
    <property type="entry name" value="Trans-enoyl_RdTase-like"/>
</dbReference>
<reference evidence="4" key="1">
    <citation type="journal article" date="2021" name="Nat. Commun.">
        <title>Genetic determinants of endophytism in the Arabidopsis root mycobiome.</title>
        <authorList>
            <person name="Mesny F."/>
            <person name="Miyauchi S."/>
            <person name="Thiergart T."/>
            <person name="Pickel B."/>
            <person name="Atanasova L."/>
            <person name="Karlsson M."/>
            <person name="Huettel B."/>
            <person name="Barry K.W."/>
            <person name="Haridas S."/>
            <person name="Chen C."/>
            <person name="Bauer D."/>
            <person name="Andreopoulos W."/>
            <person name="Pangilinan J."/>
            <person name="LaButti K."/>
            <person name="Riley R."/>
            <person name="Lipzen A."/>
            <person name="Clum A."/>
            <person name="Drula E."/>
            <person name="Henrissat B."/>
            <person name="Kohler A."/>
            <person name="Grigoriev I.V."/>
            <person name="Martin F.M."/>
            <person name="Hacquard S."/>
        </authorList>
    </citation>
    <scope>NUCLEOTIDE SEQUENCE</scope>
    <source>
        <strain evidence="4">MPI-CAGE-AT-0147</strain>
    </source>
</reference>
<dbReference type="InterPro" id="IPR020843">
    <property type="entry name" value="ER"/>
</dbReference>
<sequence length="337" mass="36088">MTARKAIRIKAPGHAVLVTDAPIPDLRDGSIMAKTAAVALNPTDWKHIDFLSSPVANVGCDYSGTVVQVGAAVRNGLKVGDRVMASSTDVSNHSKHQDGAFAEYVIAKGDIQTKVPERMTFKEASTLGAGIITMGQSLYQSLGFPQPDTPAKEPIPVLVYGGSIATGTLAIQFAKMSGLQTLVRDMGADLIFDYPSPDCATNIRTATNDHLGHVFDAVSTEDTAKLCCGAIGAQGGKYTSLTPIQKLLREDVSNGNRMAFTACGEAFRLGDEQVPAKPGDFDFSARFTRLAQELLFQSKFRTHPISQRQGWLAEVLHGLEEMRSGKVSGAKLVYKVD</sequence>
<dbReference type="PANTHER" id="PTHR45348">
    <property type="entry name" value="HYPOTHETICAL OXIDOREDUCTASE (EUROFUNG)"/>
    <property type="match status" value="1"/>
</dbReference>
<dbReference type="SMART" id="SM00829">
    <property type="entry name" value="PKS_ER"/>
    <property type="match status" value="1"/>
</dbReference>
<dbReference type="PANTHER" id="PTHR45348:SF2">
    <property type="entry name" value="ZINC-TYPE ALCOHOL DEHYDROGENASE-LIKE PROTEIN C2E1P3.01"/>
    <property type="match status" value="1"/>
</dbReference>
<accession>A0A9P9DVI2</accession>
<dbReference type="InterPro" id="IPR013154">
    <property type="entry name" value="ADH-like_N"/>
</dbReference>
<dbReference type="OrthoDB" id="48317at2759"/>
<name>A0A9P9DVI2_9HYPO</name>
<organism evidence="4 5">
    <name type="scientific">Dactylonectria macrodidyma</name>
    <dbReference type="NCBI Taxonomy" id="307937"/>
    <lineage>
        <taxon>Eukaryota</taxon>
        <taxon>Fungi</taxon>
        <taxon>Dikarya</taxon>
        <taxon>Ascomycota</taxon>
        <taxon>Pezizomycotina</taxon>
        <taxon>Sordariomycetes</taxon>
        <taxon>Hypocreomycetidae</taxon>
        <taxon>Hypocreales</taxon>
        <taxon>Nectriaceae</taxon>
        <taxon>Dactylonectria</taxon>
    </lineage>
</organism>
<dbReference type="Proteomes" id="UP000738349">
    <property type="component" value="Unassembled WGS sequence"/>
</dbReference>
<dbReference type="AlphaFoldDB" id="A0A9P9DVI2"/>
<dbReference type="Gene3D" id="3.90.180.10">
    <property type="entry name" value="Medium-chain alcohol dehydrogenases, catalytic domain"/>
    <property type="match status" value="1"/>
</dbReference>
<evidence type="ECO:0000259" key="3">
    <source>
        <dbReference type="SMART" id="SM00829"/>
    </source>
</evidence>
<evidence type="ECO:0000256" key="1">
    <source>
        <dbReference type="ARBA" id="ARBA00008072"/>
    </source>
</evidence>